<proteinExistence type="predicted"/>
<dbReference type="InterPro" id="IPR027417">
    <property type="entry name" value="P-loop_NTPase"/>
</dbReference>
<sequence length="436" mass="49675">MDNSINTLLRLGMRKNSHAKLFDVIPAEVLEGHVLTLWQAQDKFYRQFPDALGIDDIGAWKTWLTDGPLSKHDEDARDLILVLADKLVKPVSEEMIPALTNNYLQQAMKMKLMDAIEKHNDPDNEIDMLDLVDQVRDDFKDKLERTTKSPIEDTSIDDLYAVEENNVGFKWRLPELGMCMRPLRPSDSIIWAARPDRGKTTTVASEVSYMIPQMDQVYPGQNKTFIWFNNEGDSRAIRRRLYQAALGVTGSQMLEYHRDGTLLPRLHEAFGGKEMFDRILVMSIHGYSSSQVLRLIKEHNPGLIVFDMVDNIRFNGLSTNGGTRTDQMLEEMYRWVRDHANIDDYAAISTSQISGDGEDDAYPNMSMLKDSKTGKQGACEAIVMWGEKNSMPNARFLNTPKNKLCLEGMPMNPKCEVYFAPHIARVMSLEQAAEMQ</sequence>
<organism evidence="1 2">
    <name type="scientific">Xanthomonas phage SB4</name>
    <dbReference type="NCBI Taxonomy" id="3117473"/>
    <lineage>
        <taxon>Viruses</taxon>
        <taxon>Duplodnaviria</taxon>
        <taxon>Heunggongvirae</taxon>
        <taxon>Uroviricota</taxon>
        <taxon>Caudoviricetes</taxon>
        <taxon>Autographivirales</taxon>
        <taxon>Autonotataviridae</taxon>
        <taxon>Gujervirinae</taxon>
        <taxon>Ceskevirus</taxon>
        <taxon>Ceskevirus SB4</taxon>
    </lineage>
</organism>
<dbReference type="EMBL" id="PP079415">
    <property type="protein sequence ID" value="WWO60291.1"/>
    <property type="molecule type" value="Genomic_DNA"/>
</dbReference>
<dbReference type="SUPFAM" id="SSF52540">
    <property type="entry name" value="P-loop containing nucleoside triphosphate hydrolases"/>
    <property type="match status" value="1"/>
</dbReference>
<accession>A0ABZ2GUQ1</accession>
<evidence type="ECO:0000313" key="2">
    <source>
        <dbReference type="Proteomes" id="UP001384053"/>
    </source>
</evidence>
<dbReference type="Pfam" id="PF13481">
    <property type="entry name" value="AAA_25"/>
    <property type="match status" value="1"/>
</dbReference>
<dbReference type="Gene3D" id="3.40.50.300">
    <property type="entry name" value="P-loop containing nucleotide triphosphate hydrolases"/>
    <property type="match status" value="1"/>
</dbReference>
<keyword evidence="2" id="KW-1185">Reference proteome</keyword>
<protein>
    <submittedName>
        <fullName evidence="1">DnaB-like replicative helicase</fullName>
    </submittedName>
</protein>
<dbReference type="Proteomes" id="UP001384053">
    <property type="component" value="Segment"/>
</dbReference>
<evidence type="ECO:0000313" key="1">
    <source>
        <dbReference type="EMBL" id="WWO60291.1"/>
    </source>
</evidence>
<name>A0ABZ2GUQ1_9CAUD</name>
<reference evidence="1 2" key="1">
    <citation type="submission" date="2024-01" db="EMBL/GenBank/DDBJ databases">
        <title>Novel lytic viruses for Xanthomonas sp. and Stenotrophomonas maltophilia.</title>
        <authorList>
            <person name="Petrzik K."/>
            <person name="Brazdova S."/>
            <person name="Sovova L."/>
            <person name="Neoralova M."/>
        </authorList>
    </citation>
    <scope>NUCLEOTIDE SEQUENCE [LARGE SCALE GENOMIC DNA]</scope>
</reference>